<dbReference type="SUPFAM" id="SSF54236">
    <property type="entry name" value="Ubiquitin-like"/>
    <property type="match status" value="1"/>
</dbReference>
<proteinExistence type="predicted"/>
<dbReference type="EMBL" id="KZ303486">
    <property type="protein sequence ID" value="PIA19569.1"/>
    <property type="molecule type" value="Genomic_DNA"/>
</dbReference>
<dbReference type="InterPro" id="IPR039540">
    <property type="entry name" value="UBL3-like_ubiquitin_dom"/>
</dbReference>
<gene>
    <name evidence="2" type="ORF">COEREDRAFT_78900</name>
</gene>
<protein>
    <recommendedName>
        <fullName evidence="1">UBL3-like ubiquitin domain-containing protein</fullName>
    </recommendedName>
</protein>
<sequence>MAQAVRTMGINDAVAHEASVAKTGGGSGRVSSGSSSSDAALGDGIQLTFLIPSNERCTMAFKISDSVQQAKEALLNNWPAQFGSKPTALSELKLLYLGNYLNNGSSLEGKKRYKKHHGL</sequence>
<evidence type="ECO:0000313" key="2">
    <source>
        <dbReference type="EMBL" id="PIA19569.1"/>
    </source>
</evidence>
<dbReference type="Gene3D" id="3.10.20.90">
    <property type="entry name" value="Phosphatidylinositol 3-kinase Catalytic Subunit, Chain A, domain 1"/>
    <property type="match status" value="1"/>
</dbReference>
<reference evidence="2 3" key="1">
    <citation type="journal article" date="2015" name="Genome Biol. Evol.">
        <title>Phylogenomic analyses indicate that early fungi evolved digesting cell walls of algal ancestors of land plants.</title>
        <authorList>
            <person name="Chang Y."/>
            <person name="Wang S."/>
            <person name="Sekimoto S."/>
            <person name="Aerts A.L."/>
            <person name="Choi C."/>
            <person name="Clum A."/>
            <person name="LaButti K.M."/>
            <person name="Lindquist E.A."/>
            <person name="Yee Ngan C."/>
            <person name="Ohm R.A."/>
            <person name="Salamov A.A."/>
            <person name="Grigoriev I.V."/>
            <person name="Spatafora J.W."/>
            <person name="Berbee M.L."/>
        </authorList>
    </citation>
    <scope>NUCLEOTIDE SEQUENCE [LARGE SCALE GENOMIC DNA]</scope>
    <source>
        <strain evidence="2 3">NRRL 1564</strain>
    </source>
</reference>
<feature type="domain" description="UBL3-like ubiquitin" evidence="1">
    <location>
        <begin position="47"/>
        <end position="108"/>
    </location>
</feature>
<name>A0A2G5BKN7_COERN</name>
<dbReference type="Pfam" id="PF13881">
    <property type="entry name" value="Rad60-SLD_2"/>
    <property type="match status" value="1"/>
</dbReference>
<evidence type="ECO:0000313" key="3">
    <source>
        <dbReference type="Proteomes" id="UP000242474"/>
    </source>
</evidence>
<accession>A0A2G5BKN7</accession>
<keyword evidence="3" id="KW-1185">Reference proteome</keyword>
<dbReference type="OrthoDB" id="1043111at2759"/>
<organism evidence="2 3">
    <name type="scientific">Coemansia reversa (strain ATCC 12441 / NRRL 1564)</name>
    <dbReference type="NCBI Taxonomy" id="763665"/>
    <lineage>
        <taxon>Eukaryota</taxon>
        <taxon>Fungi</taxon>
        <taxon>Fungi incertae sedis</taxon>
        <taxon>Zoopagomycota</taxon>
        <taxon>Kickxellomycotina</taxon>
        <taxon>Kickxellomycetes</taxon>
        <taxon>Kickxellales</taxon>
        <taxon>Kickxellaceae</taxon>
        <taxon>Coemansia</taxon>
    </lineage>
</organism>
<evidence type="ECO:0000259" key="1">
    <source>
        <dbReference type="Pfam" id="PF13881"/>
    </source>
</evidence>
<dbReference type="AlphaFoldDB" id="A0A2G5BKN7"/>
<dbReference type="Proteomes" id="UP000242474">
    <property type="component" value="Unassembled WGS sequence"/>
</dbReference>
<dbReference type="InterPro" id="IPR029071">
    <property type="entry name" value="Ubiquitin-like_domsf"/>
</dbReference>